<evidence type="ECO:0000313" key="2">
    <source>
        <dbReference type="EMBL" id="GGK84976.1"/>
    </source>
</evidence>
<sequence>MGQPVDVTADADAAVIGTVGRVFGFHSRQPQYGLPEKGGTLVSTPAARVPARPGCLQGDARSRGRDRMVRP</sequence>
<keyword evidence="3" id="KW-1185">Reference proteome</keyword>
<name>A0A917VJ00_9ACTN</name>
<feature type="region of interest" description="Disordered" evidence="1">
    <location>
        <begin position="44"/>
        <end position="71"/>
    </location>
</feature>
<comment type="caution">
    <text evidence="2">The sequence shown here is derived from an EMBL/GenBank/DDBJ whole genome shotgun (WGS) entry which is preliminary data.</text>
</comment>
<dbReference type="AlphaFoldDB" id="A0A917VJ00"/>
<evidence type="ECO:0000256" key="1">
    <source>
        <dbReference type="SAM" id="MobiDB-lite"/>
    </source>
</evidence>
<organism evidence="2 3">
    <name type="scientific">Sphaerisporangium melleum</name>
    <dbReference type="NCBI Taxonomy" id="321316"/>
    <lineage>
        <taxon>Bacteria</taxon>
        <taxon>Bacillati</taxon>
        <taxon>Actinomycetota</taxon>
        <taxon>Actinomycetes</taxon>
        <taxon>Streptosporangiales</taxon>
        <taxon>Streptosporangiaceae</taxon>
        <taxon>Sphaerisporangium</taxon>
    </lineage>
</organism>
<feature type="compositionally biased region" description="Basic and acidic residues" evidence="1">
    <location>
        <begin position="60"/>
        <end position="71"/>
    </location>
</feature>
<dbReference type="Proteomes" id="UP000645217">
    <property type="component" value="Unassembled WGS sequence"/>
</dbReference>
<reference evidence="2" key="2">
    <citation type="submission" date="2020-09" db="EMBL/GenBank/DDBJ databases">
        <authorList>
            <person name="Sun Q."/>
            <person name="Ohkuma M."/>
        </authorList>
    </citation>
    <scope>NUCLEOTIDE SEQUENCE</scope>
    <source>
        <strain evidence="2">JCM 13064</strain>
    </source>
</reference>
<proteinExistence type="predicted"/>
<evidence type="ECO:0000313" key="3">
    <source>
        <dbReference type="Proteomes" id="UP000645217"/>
    </source>
</evidence>
<reference evidence="2" key="1">
    <citation type="journal article" date="2014" name="Int. J. Syst. Evol. Microbiol.">
        <title>Complete genome sequence of Corynebacterium casei LMG S-19264T (=DSM 44701T), isolated from a smear-ripened cheese.</title>
        <authorList>
            <consortium name="US DOE Joint Genome Institute (JGI-PGF)"/>
            <person name="Walter F."/>
            <person name="Albersmeier A."/>
            <person name="Kalinowski J."/>
            <person name="Ruckert C."/>
        </authorList>
    </citation>
    <scope>NUCLEOTIDE SEQUENCE</scope>
    <source>
        <strain evidence="2">JCM 13064</strain>
    </source>
</reference>
<protein>
    <submittedName>
        <fullName evidence="2">Uncharacterized protein</fullName>
    </submittedName>
</protein>
<gene>
    <name evidence="2" type="ORF">GCM10007964_29330</name>
</gene>
<accession>A0A917VJ00</accession>
<dbReference type="EMBL" id="BMNT01000014">
    <property type="protein sequence ID" value="GGK84976.1"/>
    <property type="molecule type" value="Genomic_DNA"/>
</dbReference>